<accession>A0ABX7FCL9</accession>
<dbReference type="SUPFAM" id="SSF69618">
    <property type="entry name" value="HemD-like"/>
    <property type="match status" value="1"/>
</dbReference>
<evidence type="ECO:0000313" key="2">
    <source>
        <dbReference type="EMBL" id="QRF68331.1"/>
    </source>
</evidence>
<dbReference type="Gene3D" id="3.40.50.10090">
    <property type="match status" value="2"/>
</dbReference>
<sequence length="244" mass="25176">MPHNPGSSRLTLPVLLLTRPEAQSRAFAATLADAGPFRLVISPLIGIAPTGALPDMDGFRGLIFTSVNGVAAYRALGGPPLPAYTVGEATAEAARAAGMTALAADGFAETLIAILKDRRPPGPLLHIRGQHARGDVAARLTAAGLPVATAILYEQPALPPTPEARAALSGPETIVAPVFSPRTGALLSQLEAQAPLLVAAMSEAVAKALAPLHKQDLKIASRPDSASMRELVADLLRRARAGEH</sequence>
<dbReference type="InterPro" id="IPR036108">
    <property type="entry name" value="4pyrrol_syn_uPrphyn_synt_sf"/>
</dbReference>
<dbReference type="Pfam" id="PF02602">
    <property type="entry name" value="HEM4"/>
    <property type="match status" value="1"/>
</dbReference>
<proteinExistence type="predicted"/>
<dbReference type="CDD" id="cd06578">
    <property type="entry name" value="HemD"/>
    <property type="match status" value="1"/>
</dbReference>
<dbReference type="InterPro" id="IPR003754">
    <property type="entry name" value="4pyrrol_synth_uPrphyn_synth"/>
</dbReference>
<keyword evidence="3" id="KW-1185">Reference proteome</keyword>
<gene>
    <name evidence="2" type="ORF">GQA70_00480</name>
</gene>
<organism evidence="2 3">
    <name type="scientific">Ponticoccus alexandrii</name>
    <dbReference type="NCBI Taxonomy" id="1943633"/>
    <lineage>
        <taxon>Bacteria</taxon>
        <taxon>Pseudomonadati</taxon>
        <taxon>Pseudomonadota</taxon>
        <taxon>Alphaproteobacteria</taxon>
        <taxon>Rhodobacterales</taxon>
        <taxon>Roseobacteraceae</taxon>
        <taxon>Ponticoccus</taxon>
    </lineage>
</organism>
<protein>
    <submittedName>
        <fullName evidence="2">Uroporphyrinogen-III synthase</fullName>
    </submittedName>
</protein>
<evidence type="ECO:0000313" key="3">
    <source>
        <dbReference type="Proteomes" id="UP000596387"/>
    </source>
</evidence>
<feature type="domain" description="Tetrapyrrole biosynthesis uroporphyrinogen III synthase" evidence="1">
    <location>
        <begin position="26"/>
        <end position="228"/>
    </location>
</feature>
<name>A0ABX7FCL9_9RHOB</name>
<evidence type="ECO:0000259" key="1">
    <source>
        <dbReference type="Pfam" id="PF02602"/>
    </source>
</evidence>
<dbReference type="Proteomes" id="UP000596387">
    <property type="component" value="Chromosome"/>
</dbReference>
<dbReference type="EMBL" id="CP047166">
    <property type="protein sequence ID" value="QRF68331.1"/>
    <property type="molecule type" value="Genomic_DNA"/>
</dbReference>
<reference evidence="2 3" key="1">
    <citation type="submission" date="2019-12" db="EMBL/GenBank/DDBJ databases">
        <title>Complete Genome Sequence of a Quorum-Sensing Bacterium,Rhodobacteraceae bacterium C31, Isolated from a marine microalgae symbiotic bacteria.</title>
        <authorList>
            <person name="Zhang Y."/>
        </authorList>
    </citation>
    <scope>NUCLEOTIDE SEQUENCE [LARGE SCALE GENOMIC DNA]</scope>
    <source>
        <strain evidence="2 3">C31</strain>
    </source>
</reference>